<dbReference type="GO" id="GO:0004364">
    <property type="term" value="F:glutathione transferase activity"/>
    <property type="evidence" value="ECO:0007669"/>
    <property type="project" value="InterPro"/>
</dbReference>
<dbReference type="OrthoDB" id="909796at2759"/>
<comment type="caution">
    <text evidence="2">The sequence shown here is derived from an EMBL/GenBank/DDBJ whole genome shotgun (WGS) entry which is preliminary data.</text>
</comment>
<dbReference type="InterPro" id="IPR045074">
    <property type="entry name" value="GST_C_Tau"/>
</dbReference>
<dbReference type="Gene3D" id="1.20.1050.10">
    <property type="match status" value="1"/>
</dbReference>
<dbReference type="PROSITE" id="PS50405">
    <property type="entry name" value="GST_CTER"/>
    <property type="match status" value="1"/>
</dbReference>
<dbReference type="PANTHER" id="PTHR11260:SF773">
    <property type="entry name" value="GLUTATHIONE S-TRANSFERASE U26"/>
    <property type="match status" value="1"/>
</dbReference>
<dbReference type="CDD" id="cd03185">
    <property type="entry name" value="GST_C_Tau"/>
    <property type="match status" value="1"/>
</dbReference>
<dbReference type="GO" id="GO:0005737">
    <property type="term" value="C:cytoplasm"/>
    <property type="evidence" value="ECO:0007669"/>
    <property type="project" value="TreeGrafter"/>
</dbReference>
<evidence type="ECO:0000313" key="3">
    <source>
        <dbReference type="Proteomes" id="UP000653305"/>
    </source>
</evidence>
<evidence type="ECO:0000313" key="2">
    <source>
        <dbReference type="EMBL" id="GFP91577.1"/>
    </source>
</evidence>
<accession>A0A830BUC7</accession>
<keyword evidence="2" id="KW-0808">Transferase</keyword>
<dbReference type="Proteomes" id="UP000653305">
    <property type="component" value="Unassembled WGS sequence"/>
</dbReference>
<proteinExistence type="predicted"/>
<dbReference type="EMBL" id="BMAC01000248">
    <property type="protein sequence ID" value="GFP91577.1"/>
    <property type="molecule type" value="Genomic_DNA"/>
</dbReference>
<dbReference type="InterPro" id="IPR004046">
    <property type="entry name" value="GST_C"/>
</dbReference>
<dbReference type="Pfam" id="PF00043">
    <property type="entry name" value="GST_C"/>
    <property type="match status" value="1"/>
</dbReference>
<feature type="domain" description="GST C-terminal" evidence="1">
    <location>
        <begin position="1"/>
        <end position="114"/>
    </location>
</feature>
<gene>
    <name evidence="2" type="ORF">PHJA_001301700</name>
</gene>
<dbReference type="PANTHER" id="PTHR11260">
    <property type="entry name" value="GLUTATHIONE S-TRANSFERASE, GST, SUPERFAMILY, GST DOMAIN CONTAINING"/>
    <property type="match status" value="1"/>
</dbReference>
<keyword evidence="3" id="KW-1185">Reference proteome</keyword>
<dbReference type="SUPFAM" id="SSF47616">
    <property type="entry name" value="GST C-terminal domain-like"/>
    <property type="match status" value="1"/>
</dbReference>
<dbReference type="GO" id="GO:0006749">
    <property type="term" value="P:glutathione metabolic process"/>
    <property type="evidence" value="ECO:0007669"/>
    <property type="project" value="InterPro"/>
</dbReference>
<reference evidence="2" key="1">
    <citation type="submission" date="2020-07" db="EMBL/GenBank/DDBJ databases">
        <title>Ethylene signaling mediates host invasion by parasitic plants.</title>
        <authorList>
            <person name="Yoshida S."/>
        </authorList>
    </citation>
    <scope>NUCLEOTIDE SEQUENCE</scope>
    <source>
        <strain evidence="2">Okayama</strain>
    </source>
</reference>
<evidence type="ECO:0000259" key="1">
    <source>
        <dbReference type="PROSITE" id="PS50405"/>
    </source>
</evidence>
<dbReference type="InterPro" id="IPR010987">
    <property type="entry name" value="Glutathione-S-Trfase_C-like"/>
</dbReference>
<organism evidence="2 3">
    <name type="scientific">Phtheirospermum japonicum</name>
    <dbReference type="NCBI Taxonomy" id="374723"/>
    <lineage>
        <taxon>Eukaryota</taxon>
        <taxon>Viridiplantae</taxon>
        <taxon>Streptophyta</taxon>
        <taxon>Embryophyta</taxon>
        <taxon>Tracheophyta</taxon>
        <taxon>Spermatophyta</taxon>
        <taxon>Magnoliopsida</taxon>
        <taxon>eudicotyledons</taxon>
        <taxon>Gunneridae</taxon>
        <taxon>Pentapetalae</taxon>
        <taxon>asterids</taxon>
        <taxon>lamiids</taxon>
        <taxon>Lamiales</taxon>
        <taxon>Orobanchaceae</taxon>
        <taxon>Orobanchaceae incertae sedis</taxon>
        <taxon>Phtheirospermum</taxon>
    </lineage>
</organism>
<sequence>MRSAFLGVASGEEAEKNVTPLEETNQVLAVLENAFIKCSKGQKFFGGDKIDYVDIVFGSCLGWIKMIEKLGNLSLIGESNTPNLFKWAQELCAVDAVNDAFPETDKLLEFAKSYAARVKNANK</sequence>
<protein>
    <submittedName>
        <fullName evidence="2">Glutathione s-transferase u17</fullName>
    </submittedName>
</protein>
<dbReference type="AlphaFoldDB" id="A0A830BUC7"/>
<name>A0A830BUC7_9LAMI</name>
<dbReference type="InterPro" id="IPR045073">
    <property type="entry name" value="Omega/Tau-like"/>
</dbReference>
<dbReference type="InterPro" id="IPR036282">
    <property type="entry name" value="Glutathione-S-Trfase_C_sf"/>
</dbReference>